<protein>
    <submittedName>
        <fullName evidence="1">Uncharacterized protein</fullName>
    </submittedName>
</protein>
<sequence>MSKDQKIKHLEGVIYRLTYKNKPDELYEMINSELNNEHGSEIPNQQYVKDLNNTKRKLGIDSFKESKKSFKQDMTDEIDRLKFRK</sequence>
<evidence type="ECO:0000313" key="1">
    <source>
        <dbReference type="EMBL" id="MFD0990764.1"/>
    </source>
</evidence>
<name>A0ABW3JLH0_9FLAO</name>
<dbReference type="Proteomes" id="UP001597061">
    <property type="component" value="Unassembled WGS sequence"/>
</dbReference>
<proteinExistence type="predicted"/>
<reference evidence="2" key="1">
    <citation type="journal article" date="2019" name="Int. J. Syst. Evol. Microbiol.">
        <title>The Global Catalogue of Microorganisms (GCM) 10K type strain sequencing project: providing services to taxonomists for standard genome sequencing and annotation.</title>
        <authorList>
            <consortium name="The Broad Institute Genomics Platform"/>
            <consortium name="The Broad Institute Genome Sequencing Center for Infectious Disease"/>
            <person name="Wu L."/>
            <person name="Ma J."/>
        </authorList>
    </citation>
    <scope>NUCLEOTIDE SEQUENCE [LARGE SCALE GENOMIC DNA]</scope>
    <source>
        <strain evidence="2">CCUG 62414</strain>
    </source>
</reference>
<dbReference type="EMBL" id="JBHTJI010000020">
    <property type="protein sequence ID" value="MFD0990764.1"/>
    <property type="molecule type" value="Genomic_DNA"/>
</dbReference>
<accession>A0ABW3JLH0</accession>
<dbReference type="RefSeq" id="WP_379926409.1">
    <property type="nucleotide sequence ID" value="NZ_JBHTJI010000020.1"/>
</dbReference>
<keyword evidence="2" id="KW-1185">Reference proteome</keyword>
<evidence type="ECO:0000313" key="2">
    <source>
        <dbReference type="Proteomes" id="UP001597061"/>
    </source>
</evidence>
<comment type="caution">
    <text evidence="1">The sequence shown here is derived from an EMBL/GenBank/DDBJ whole genome shotgun (WGS) entry which is preliminary data.</text>
</comment>
<organism evidence="1 2">
    <name type="scientific">Mariniflexile jejuense</name>
    <dbReference type="NCBI Taxonomy" id="1173582"/>
    <lineage>
        <taxon>Bacteria</taxon>
        <taxon>Pseudomonadati</taxon>
        <taxon>Bacteroidota</taxon>
        <taxon>Flavobacteriia</taxon>
        <taxon>Flavobacteriales</taxon>
        <taxon>Flavobacteriaceae</taxon>
        <taxon>Mariniflexile</taxon>
    </lineage>
</organism>
<gene>
    <name evidence="1" type="ORF">ACFQ1R_11700</name>
</gene>